<feature type="domain" description="FAD-binding" evidence="1">
    <location>
        <begin position="161"/>
        <end position="356"/>
    </location>
</feature>
<evidence type="ECO:0000259" key="1">
    <source>
        <dbReference type="Pfam" id="PF01494"/>
    </source>
</evidence>
<evidence type="ECO:0000313" key="2">
    <source>
        <dbReference type="EMBL" id="REH33070.1"/>
    </source>
</evidence>
<dbReference type="PRINTS" id="PR00420">
    <property type="entry name" value="RNGMNOXGNASE"/>
</dbReference>
<dbReference type="OrthoDB" id="9790035at2"/>
<dbReference type="InterPro" id="IPR002938">
    <property type="entry name" value="FAD-bd"/>
</dbReference>
<gene>
    <name evidence="2" type="ORF">BCF44_120142</name>
</gene>
<name>A0A3E0GXE9_9PSEU</name>
<proteinExistence type="predicted"/>
<comment type="caution">
    <text evidence="2">The sequence shown here is derived from an EMBL/GenBank/DDBJ whole genome shotgun (WGS) entry which is preliminary data.</text>
</comment>
<sequence>MASPAAVFARLSDPNPPTDTPLVLGTAIVLGGSVAGLLAARILADHAESVVIVERDDPGASTEPRPGVPQGNQIHGLLPSGLVQLERWFPGFTEQTLAAGGRMAAASVRRTYISGVRKAAGSQTNFLTGSRPFLEAQMRRRTLALPNVKSIVGRAAGLDFDGGAVTGVRVEADGAETVERADFVVDAMGRSSRLSDWLEQAGWQRPAMQRMHVDVNYATTMFHRNHDDFDLNAVIAYGATGGSTDATGANFIQIEGDRWQVLVAGFKDSKPGRTIEDLRRFCAGYPAEFGEVAAKEPVGEPQTYRHADSRRRDFHALRRLPARLIATGDAVASFNPVYGQGMSSAILHASALSEYLRSRPDLSRPARQFFALQKVLVDAAWETSTRADLELPHVDGPYPRGYWLMKRIGGQVTAAAVHDTDISRRFDEVTYMLKHPGTLAKPGVLLRAFMVNRRARKRA</sequence>
<organism evidence="2 3">
    <name type="scientific">Kutzneria buriramensis</name>
    <dbReference type="NCBI Taxonomy" id="1045776"/>
    <lineage>
        <taxon>Bacteria</taxon>
        <taxon>Bacillati</taxon>
        <taxon>Actinomycetota</taxon>
        <taxon>Actinomycetes</taxon>
        <taxon>Pseudonocardiales</taxon>
        <taxon>Pseudonocardiaceae</taxon>
        <taxon>Kutzneria</taxon>
    </lineage>
</organism>
<dbReference type="GO" id="GO:0071949">
    <property type="term" value="F:FAD binding"/>
    <property type="evidence" value="ECO:0007669"/>
    <property type="project" value="InterPro"/>
</dbReference>
<dbReference type="InterPro" id="IPR036188">
    <property type="entry name" value="FAD/NAD-bd_sf"/>
</dbReference>
<reference evidence="2 3" key="1">
    <citation type="submission" date="2018-08" db="EMBL/GenBank/DDBJ databases">
        <title>Genomic Encyclopedia of Archaeal and Bacterial Type Strains, Phase II (KMG-II): from individual species to whole genera.</title>
        <authorList>
            <person name="Goeker M."/>
        </authorList>
    </citation>
    <scope>NUCLEOTIDE SEQUENCE [LARGE SCALE GENOMIC DNA]</scope>
    <source>
        <strain evidence="2 3">DSM 45791</strain>
    </source>
</reference>
<dbReference type="RefSeq" id="WP_116180480.1">
    <property type="nucleotide sequence ID" value="NZ_CP144375.1"/>
</dbReference>
<dbReference type="Proteomes" id="UP000256269">
    <property type="component" value="Unassembled WGS sequence"/>
</dbReference>
<dbReference type="Pfam" id="PF01494">
    <property type="entry name" value="FAD_binding_3"/>
    <property type="match status" value="1"/>
</dbReference>
<dbReference type="SUPFAM" id="SSF51905">
    <property type="entry name" value="FAD/NAD(P)-binding domain"/>
    <property type="match status" value="1"/>
</dbReference>
<protein>
    <submittedName>
        <fullName evidence="2">2-polyprenyl-6-methoxyphenol hydroxylase-like FAD-dependent oxidoreductase</fullName>
    </submittedName>
</protein>
<dbReference type="AlphaFoldDB" id="A0A3E0GXE9"/>
<dbReference type="EMBL" id="QUNO01000020">
    <property type="protein sequence ID" value="REH33070.1"/>
    <property type="molecule type" value="Genomic_DNA"/>
</dbReference>
<dbReference type="PANTHER" id="PTHR43422">
    <property type="entry name" value="THIAMINE THIAZOLE SYNTHASE"/>
    <property type="match status" value="1"/>
</dbReference>
<dbReference type="Gene3D" id="3.50.50.60">
    <property type="entry name" value="FAD/NAD(P)-binding domain"/>
    <property type="match status" value="1"/>
</dbReference>
<evidence type="ECO:0000313" key="3">
    <source>
        <dbReference type="Proteomes" id="UP000256269"/>
    </source>
</evidence>
<keyword evidence="3" id="KW-1185">Reference proteome</keyword>
<dbReference type="PANTHER" id="PTHR43422:SF3">
    <property type="entry name" value="THIAMINE THIAZOLE SYNTHASE"/>
    <property type="match status" value="1"/>
</dbReference>
<accession>A0A3E0GXE9</accession>